<evidence type="ECO:0000256" key="1">
    <source>
        <dbReference type="ARBA" id="ARBA00000681"/>
    </source>
</evidence>
<dbReference type="KEGG" id="anh:A6F65_00919"/>
<keyword evidence="13" id="KW-1185">Reference proteome</keyword>
<evidence type="ECO:0000256" key="5">
    <source>
        <dbReference type="ARBA" id="ARBA00022801"/>
    </source>
</evidence>
<reference evidence="12 13" key="1">
    <citation type="submission" date="2016-07" db="EMBL/GenBank/DDBJ databases">
        <title>Complete genome sequence of Altererythrobacter namhicola JCM 16345T, containing esterase-encoding genes.</title>
        <authorList>
            <person name="Cheng H."/>
            <person name="Wu Y.-H."/>
            <person name="Jian S.-L."/>
            <person name="Huo Y.-Y."/>
            <person name="Wang C.-S."/>
            <person name="Xu X.-W."/>
        </authorList>
    </citation>
    <scope>NUCLEOTIDE SEQUENCE [LARGE SCALE GENOMIC DNA]</scope>
    <source>
        <strain evidence="12 13">JCM 16345</strain>
    </source>
</reference>
<keyword evidence="7 9" id="KW-0326">Glycosidase</keyword>
<dbReference type="PANTHER" id="PTHR31490:SF88">
    <property type="entry name" value="BETA-XYLANASE"/>
    <property type="match status" value="1"/>
</dbReference>
<dbReference type="PATRIC" id="fig|645517.4.peg.912"/>
<keyword evidence="4 10" id="KW-0732">Signal</keyword>
<sequence>MISRRDVMKYGSLGAAALSLPSGLARAAGGDAVTLDSLARAKGMRFGTATDQSELVQPDLAALIARECSVVVGENAQKWKKLEPREGVFRDENAQAIAAFAAIHDMELRGHCFVWNQDDRIPGWLLEREDELAKNGGEGLIRQMWEHARQLADAFPTVASWDAVNEVITPWEGEVRDALLSRILGDRLMDVGFAMMREVAPEAQLVYNDYMSWQKRPNHRNGVLKLLEGALSRGVPIDALGIQSHLINTLAQPIDERGWRDFMQSVQDMGLKVLITELDTGDRYLEETDPAKRDAEIAAFTKGYLDLTLSFENVERIVLWSISDRDTYLNRPQYPEGKRRPDGLPFRAHPFDAELRKRPMYDAIAAALRSAPKRA</sequence>
<keyword evidence="6 9" id="KW-0119">Carbohydrate metabolism</keyword>
<evidence type="ECO:0000256" key="4">
    <source>
        <dbReference type="ARBA" id="ARBA00022729"/>
    </source>
</evidence>
<keyword evidence="5 9" id="KW-0378">Hydrolase</keyword>
<gene>
    <name evidence="12" type="primary">cex</name>
    <name evidence="12" type="ORF">A6F65_00919</name>
</gene>
<dbReference type="STRING" id="645517.A6F65_00919"/>
<dbReference type="SMART" id="SM00633">
    <property type="entry name" value="Glyco_10"/>
    <property type="match status" value="1"/>
</dbReference>
<feature type="domain" description="GH10" evidence="11">
    <location>
        <begin position="29"/>
        <end position="367"/>
    </location>
</feature>
<protein>
    <recommendedName>
        <fullName evidence="9">Beta-xylanase</fullName>
        <ecNumber evidence="9">3.2.1.8</ecNumber>
    </recommendedName>
</protein>
<dbReference type="AlphaFoldDB" id="A0A1C7D6Y1"/>
<dbReference type="RefSeq" id="WP_067786339.1">
    <property type="nucleotide sequence ID" value="NZ_CP016545.1"/>
</dbReference>
<dbReference type="GO" id="GO:0045493">
    <property type="term" value="P:xylan catabolic process"/>
    <property type="evidence" value="ECO:0007669"/>
    <property type="project" value="UniProtKB-KW"/>
</dbReference>
<dbReference type="InterPro" id="IPR001000">
    <property type="entry name" value="GH10_dom"/>
</dbReference>
<dbReference type="InterPro" id="IPR017853">
    <property type="entry name" value="GH"/>
</dbReference>
<comment type="similarity">
    <text evidence="2 9">Belongs to the glycosyl hydrolase 10 (cellulase F) family.</text>
</comment>
<evidence type="ECO:0000256" key="8">
    <source>
        <dbReference type="ARBA" id="ARBA00023326"/>
    </source>
</evidence>
<evidence type="ECO:0000256" key="7">
    <source>
        <dbReference type="ARBA" id="ARBA00023295"/>
    </source>
</evidence>
<evidence type="ECO:0000256" key="9">
    <source>
        <dbReference type="RuleBase" id="RU361174"/>
    </source>
</evidence>
<evidence type="ECO:0000313" key="13">
    <source>
        <dbReference type="Proteomes" id="UP000092698"/>
    </source>
</evidence>
<evidence type="ECO:0000259" key="11">
    <source>
        <dbReference type="PROSITE" id="PS51760"/>
    </source>
</evidence>
<dbReference type="Proteomes" id="UP000092698">
    <property type="component" value="Chromosome"/>
</dbReference>
<dbReference type="PRINTS" id="PR00134">
    <property type="entry name" value="GLHYDRLASE10"/>
</dbReference>
<dbReference type="EMBL" id="CP016545">
    <property type="protein sequence ID" value="ANU07229.1"/>
    <property type="molecule type" value="Genomic_DNA"/>
</dbReference>
<comment type="catalytic activity">
    <reaction evidence="1 9">
        <text>Endohydrolysis of (1-&gt;4)-beta-D-xylosidic linkages in xylans.</text>
        <dbReference type="EC" id="3.2.1.8"/>
    </reaction>
</comment>
<name>A0A1C7D6Y1_9SPHN</name>
<dbReference type="PANTHER" id="PTHR31490">
    <property type="entry name" value="GLYCOSYL HYDROLASE"/>
    <property type="match status" value="1"/>
</dbReference>
<keyword evidence="8 9" id="KW-0624">Polysaccharide degradation</keyword>
<evidence type="ECO:0000256" key="6">
    <source>
        <dbReference type="ARBA" id="ARBA00023277"/>
    </source>
</evidence>
<feature type="signal peptide" evidence="10">
    <location>
        <begin position="1"/>
        <end position="27"/>
    </location>
</feature>
<accession>A0A1C7D6Y1</accession>
<dbReference type="PROSITE" id="PS51760">
    <property type="entry name" value="GH10_2"/>
    <property type="match status" value="1"/>
</dbReference>
<evidence type="ECO:0000256" key="10">
    <source>
        <dbReference type="SAM" id="SignalP"/>
    </source>
</evidence>
<evidence type="ECO:0000256" key="3">
    <source>
        <dbReference type="ARBA" id="ARBA00022651"/>
    </source>
</evidence>
<keyword evidence="3 12" id="KW-0858">Xylan degradation</keyword>
<dbReference type="EC" id="3.2.1.8" evidence="9"/>
<dbReference type="GO" id="GO:0031176">
    <property type="term" value="F:endo-1,4-beta-xylanase activity"/>
    <property type="evidence" value="ECO:0007669"/>
    <property type="project" value="UniProtKB-EC"/>
</dbReference>
<dbReference type="SUPFAM" id="SSF51445">
    <property type="entry name" value="(Trans)glycosidases"/>
    <property type="match status" value="1"/>
</dbReference>
<dbReference type="InterPro" id="IPR006311">
    <property type="entry name" value="TAT_signal"/>
</dbReference>
<evidence type="ECO:0000256" key="2">
    <source>
        <dbReference type="ARBA" id="ARBA00007495"/>
    </source>
</evidence>
<proteinExistence type="inferred from homology"/>
<dbReference type="OrthoDB" id="9815836at2"/>
<dbReference type="Gene3D" id="3.20.20.80">
    <property type="entry name" value="Glycosidases"/>
    <property type="match status" value="1"/>
</dbReference>
<feature type="chain" id="PRO_5008884361" description="Beta-xylanase" evidence="10">
    <location>
        <begin position="28"/>
        <end position="375"/>
    </location>
</feature>
<dbReference type="Pfam" id="PF00331">
    <property type="entry name" value="Glyco_hydro_10"/>
    <property type="match status" value="1"/>
</dbReference>
<dbReference type="InterPro" id="IPR044846">
    <property type="entry name" value="GH10"/>
</dbReference>
<dbReference type="PROSITE" id="PS51318">
    <property type="entry name" value="TAT"/>
    <property type="match status" value="1"/>
</dbReference>
<evidence type="ECO:0000313" key="12">
    <source>
        <dbReference type="EMBL" id="ANU07229.1"/>
    </source>
</evidence>
<organism evidence="12 13">
    <name type="scientific">Paraurantiacibacter namhicola</name>
    <dbReference type="NCBI Taxonomy" id="645517"/>
    <lineage>
        <taxon>Bacteria</taxon>
        <taxon>Pseudomonadati</taxon>
        <taxon>Pseudomonadota</taxon>
        <taxon>Alphaproteobacteria</taxon>
        <taxon>Sphingomonadales</taxon>
        <taxon>Erythrobacteraceae</taxon>
        <taxon>Paraurantiacibacter</taxon>
    </lineage>
</organism>